<evidence type="ECO:0000256" key="9">
    <source>
        <dbReference type="SAM" id="MobiDB-lite"/>
    </source>
</evidence>
<feature type="domain" description="PDZ" evidence="10">
    <location>
        <begin position="369"/>
        <end position="442"/>
    </location>
</feature>
<dbReference type="EMBL" id="GGYP01005570">
    <property type="protein sequence ID" value="MDE50341.1"/>
    <property type="molecule type" value="Transcribed_RNA"/>
</dbReference>
<organism evidence="13">
    <name type="scientific">Aceria tosichella</name>
    <name type="common">wheat curl mite</name>
    <dbReference type="NCBI Taxonomy" id="561515"/>
    <lineage>
        <taxon>Eukaryota</taxon>
        <taxon>Metazoa</taxon>
        <taxon>Ecdysozoa</taxon>
        <taxon>Arthropoda</taxon>
        <taxon>Chelicerata</taxon>
        <taxon>Arachnida</taxon>
        <taxon>Acari</taxon>
        <taxon>Acariformes</taxon>
        <taxon>Trombidiformes</taxon>
        <taxon>Prostigmata</taxon>
        <taxon>Eupodina</taxon>
        <taxon>Eriophyoidea</taxon>
        <taxon>Eriophyidae</taxon>
        <taxon>Eriophyinae</taxon>
        <taxon>Aceriini</taxon>
        <taxon>Aceria</taxon>
    </lineage>
</organism>
<feature type="compositionally biased region" description="Basic residues" evidence="9">
    <location>
        <begin position="321"/>
        <end position="336"/>
    </location>
</feature>
<dbReference type="GO" id="GO:0000132">
    <property type="term" value="P:establishment of mitotic spindle orientation"/>
    <property type="evidence" value="ECO:0007669"/>
    <property type="project" value="UniProtKB-ARBA"/>
</dbReference>
<dbReference type="InterPro" id="IPR038207">
    <property type="entry name" value="DIX_dom_sf"/>
</dbReference>
<evidence type="ECO:0000259" key="11">
    <source>
        <dbReference type="PROSITE" id="PS50186"/>
    </source>
</evidence>
<evidence type="ECO:0000256" key="3">
    <source>
        <dbReference type="ARBA" id="ARBA00008735"/>
    </source>
</evidence>
<dbReference type="AlphaFoldDB" id="A0A6G1SJF5"/>
<dbReference type="GO" id="GO:0016477">
    <property type="term" value="P:cell migration"/>
    <property type="evidence" value="ECO:0007669"/>
    <property type="project" value="UniProtKB-ARBA"/>
</dbReference>
<name>A0A6G1SJF5_9ACAR</name>
<dbReference type="Pfam" id="PF00610">
    <property type="entry name" value="DEP"/>
    <property type="match status" value="1"/>
</dbReference>
<dbReference type="PANTHER" id="PTHR10878">
    <property type="entry name" value="SEGMENT POLARITY PROTEIN DISHEVELLED"/>
    <property type="match status" value="1"/>
</dbReference>
<dbReference type="PANTHER" id="PTHR10878:SF25">
    <property type="entry name" value="SEGMENT POLARITY PROTEIN DISHEVELLED"/>
    <property type="match status" value="1"/>
</dbReference>
<evidence type="ECO:0000256" key="5">
    <source>
        <dbReference type="ARBA" id="ARBA00022490"/>
    </source>
</evidence>
<dbReference type="InterPro" id="IPR000591">
    <property type="entry name" value="DEP_dom"/>
</dbReference>
<dbReference type="InterPro" id="IPR001478">
    <property type="entry name" value="PDZ"/>
</dbReference>
<accession>A0A6G1SJF5</accession>
<dbReference type="GO" id="GO:0048646">
    <property type="term" value="P:anatomical structure formation involved in morphogenesis"/>
    <property type="evidence" value="ECO:0007669"/>
    <property type="project" value="UniProtKB-ARBA"/>
</dbReference>
<proteinExistence type="inferred from homology"/>
<evidence type="ECO:0000256" key="8">
    <source>
        <dbReference type="PROSITE-ProRule" id="PRU00069"/>
    </source>
</evidence>
<dbReference type="GO" id="GO:0003002">
    <property type="term" value="P:regionalization"/>
    <property type="evidence" value="ECO:0007669"/>
    <property type="project" value="UniProtKB-ARBA"/>
</dbReference>
<dbReference type="GO" id="GO:0009887">
    <property type="term" value="P:animal organ morphogenesis"/>
    <property type="evidence" value="ECO:0007669"/>
    <property type="project" value="UniProtKB-ARBA"/>
</dbReference>
<evidence type="ECO:0000259" key="10">
    <source>
        <dbReference type="PROSITE" id="PS50106"/>
    </source>
</evidence>
<feature type="compositionally biased region" description="Low complexity" evidence="9">
    <location>
        <begin position="345"/>
        <end position="358"/>
    </location>
</feature>
<feature type="region of interest" description="Disordered" evidence="9">
    <location>
        <begin position="496"/>
        <end position="517"/>
    </location>
</feature>
<keyword evidence="6 8" id="KW-0879">Wnt signaling pathway</keyword>
<feature type="region of interest" description="Disordered" evidence="9">
    <location>
        <begin position="306"/>
        <end position="358"/>
    </location>
</feature>
<dbReference type="InterPro" id="IPR036388">
    <property type="entry name" value="WH-like_DNA-bd_sf"/>
</dbReference>
<dbReference type="GO" id="GO:0005109">
    <property type="term" value="F:frizzled binding"/>
    <property type="evidence" value="ECO:0007669"/>
    <property type="project" value="TreeGrafter"/>
</dbReference>
<dbReference type="GO" id="GO:0048699">
    <property type="term" value="P:generation of neurons"/>
    <property type="evidence" value="ECO:0007669"/>
    <property type="project" value="UniProtKB-ARBA"/>
</dbReference>
<keyword evidence="7" id="KW-0472">Membrane</keyword>
<dbReference type="PROSITE" id="PS50186">
    <property type="entry name" value="DEP"/>
    <property type="match status" value="1"/>
</dbReference>
<evidence type="ECO:0000256" key="6">
    <source>
        <dbReference type="ARBA" id="ARBA00022687"/>
    </source>
</evidence>
<dbReference type="Gene3D" id="2.30.42.10">
    <property type="match status" value="1"/>
</dbReference>
<dbReference type="GO" id="GO:0005938">
    <property type="term" value="C:cell cortex"/>
    <property type="evidence" value="ECO:0007669"/>
    <property type="project" value="UniProtKB-ARBA"/>
</dbReference>
<dbReference type="GO" id="GO:0016020">
    <property type="term" value="C:membrane"/>
    <property type="evidence" value="ECO:0007669"/>
    <property type="project" value="UniProtKB-SubCell"/>
</dbReference>
<evidence type="ECO:0000256" key="2">
    <source>
        <dbReference type="ARBA" id="ARBA00004496"/>
    </source>
</evidence>
<feature type="region of interest" description="Disordered" evidence="9">
    <location>
        <begin position="1"/>
        <end position="68"/>
    </location>
</feature>
<dbReference type="SMART" id="SM00228">
    <property type="entry name" value="PDZ"/>
    <property type="match status" value="1"/>
</dbReference>
<feature type="compositionally biased region" description="Polar residues" evidence="9">
    <location>
        <begin position="496"/>
        <end position="515"/>
    </location>
</feature>
<dbReference type="GO" id="GO:0035556">
    <property type="term" value="P:intracellular signal transduction"/>
    <property type="evidence" value="ECO:0007669"/>
    <property type="project" value="InterPro"/>
</dbReference>
<feature type="compositionally biased region" description="Polar residues" evidence="9">
    <location>
        <begin position="43"/>
        <end position="68"/>
    </location>
</feature>
<dbReference type="FunFam" id="2.30.42.10:FF:000203">
    <property type="entry name" value="DiSHevelled related"/>
    <property type="match status" value="1"/>
</dbReference>
<dbReference type="InterPro" id="IPR001158">
    <property type="entry name" value="DIX"/>
</dbReference>
<dbReference type="SMART" id="SM00049">
    <property type="entry name" value="DEP"/>
    <property type="match status" value="1"/>
</dbReference>
<dbReference type="Pfam" id="PF00595">
    <property type="entry name" value="PDZ"/>
    <property type="match status" value="1"/>
</dbReference>
<keyword evidence="5" id="KW-0963">Cytoplasm</keyword>
<protein>
    <submittedName>
        <fullName evidence="13">Segment polarity protein dishevelled DVL-3</fullName>
    </submittedName>
</protein>
<evidence type="ECO:0000313" key="13">
    <source>
        <dbReference type="EMBL" id="MDE50341.1"/>
    </source>
</evidence>
<dbReference type="GO" id="GO:0048468">
    <property type="term" value="P:cell development"/>
    <property type="evidence" value="ECO:0007669"/>
    <property type="project" value="UniProtKB-ARBA"/>
</dbReference>
<dbReference type="PROSITE" id="PS50841">
    <property type="entry name" value="DIX"/>
    <property type="match status" value="1"/>
</dbReference>
<dbReference type="GO" id="GO:0048730">
    <property type="term" value="P:epidermis morphogenesis"/>
    <property type="evidence" value="ECO:0007669"/>
    <property type="project" value="UniProtKB-ARBA"/>
</dbReference>
<dbReference type="InterPro" id="IPR029071">
    <property type="entry name" value="Ubiquitin-like_domsf"/>
</dbReference>
<dbReference type="GO" id="GO:0048598">
    <property type="term" value="P:embryonic morphogenesis"/>
    <property type="evidence" value="ECO:0007669"/>
    <property type="project" value="UniProtKB-ARBA"/>
</dbReference>
<dbReference type="InterPro" id="IPR036390">
    <property type="entry name" value="WH_DNA-bd_sf"/>
</dbReference>
<sequence>MQSPRAHQPYSGMLNEPLPPTPPPKQHQQTNPLGPGSPLGYHHQSQLTSQTTNGSSMFSMPSSPNAIINGQFDQMSTIVGPSDHYGVHPHQQQFNLNAKFNNNNNNNNYKNPPVNGNNDFNKTSATLTTNGNARLLPPSAIQTTTRPTDETKVCVIVDSKTPVIIKVPVPPSRITLHDLKVALPAIDQPSFKYFFKSNDSEFGIVKEEIQDNDSQLPTYRNRVVAWIVTPSNGADDLASKFRSETSDTCNLTYSNTSFDDGSSSILTTDLESTSYFTETDEDDSISCSNYSETTCDTFISKRNNRFKQNSNKSSANDIRRSPYRNNHHNQPGHHHDRLGNHENISSSTSSSSSQSSNSYSNATAVQCVTAHLVLTNENFLGLHIYANSVNGIDEGIYVDGVTENSAVAQDGRIEPGDKLIQVNEVNLEELTNDEAVKVLKEAVIKRGPLKLVVAKFVETNNKNDITTGLDREAIHPIDTAAWVAHAQAMTIPSTQQTDLVDSTNSSPSFGSNAQDTDCIRPASTGTVRLASGLRLSKDSVDIKDIVMHMRMPTFGIEVKDRKWLKIQIPQAFLGSDVIRWLERNVHGFSNESEARKFAALMLTEGYIQDPLSKKQFSPKSFYTFR</sequence>
<comment type="subcellular location">
    <subcellularLocation>
        <location evidence="2">Cytoplasm</location>
    </subcellularLocation>
    <subcellularLocation>
        <location evidence="1">Membrane</location>
    </subcellularLocation>
</comment>
<dbReference type="InterPro" id="IPR036034">
    <property type="entry name" value="PDZ_sf"/>
</dbReference>
<comment type="similarity">
    <text evidence="3">Belongs to the DSH family.</text>
</comment>
<feature type="domain" description="DIX" evidence="12">
    <location>
        <begin position="148"/>
        <end position="231"/>
    </location>
</feature>
<dbReference type="GO" id="GO:0035591">
    <property type="term" value="F:signaling adaptor activity"/>
    <property type="evidence" value="ECO:0007669"/>
    <property type="project" value="UniProtKB-ARBA"/>
</dbReference>
<dbReference type="GO" id="GO:0005829">
    <property type="term" value="C:cytosol"/>
    <property type="evidence" value="ECO:0007669"/>
    <property type="project" value="TreeGrafter"/>
</dbReference>
<keyword evidence="4" id="KW-0217">Developmental protein</keyword>
<dbReference type="InterPro" id="IPR015506">
    <property type="entry name" value="Dsh/Dvl-rel"/>
</dbReference>
<dbReference type="SMART" id="SM00021">
    <property type="entry name" value="DAX"/>
    <property type="match status" value="1"/>
</dbReference>
<dbReference type="SUPFAM" id="SSF54236">
    <property type="entry name" value="Ubiquitin-like"/>
    <property type="match status" value="1"/>
</dbReference>
<feature type="compositionally biased region" description="Polar residues" evidence="9">
    <location>
        <begin position="306"/>
        <end position="316"/>
    </location>
</feature>
<dbReference type="Gene3D" id="1.10.10.10">
    <property type="entry name" value="Winged helix-like DNA-binding domain superfamily/Winged helix DNA-binding domain"/>
    <property type="match status" value="1"/>
</dbReference>
<evidence type="ECO:0000256" key="4">
    <source>
        <dbReference type="ARBA" id="ARBA00022473"/>
    </source>
</evidence>
<dbReference type="SUPFAM" id="SSF50156">
    <property type="entry name" value="PDZ domain-like"/>
    <property type="match status" value="1"/>
</dbReference>
<feature type="domain" description="DEP" evidence="11">
    <location>
        <begin position="552"/>
        <end position="625"/>
    </location>
</feature>
<evidence type="ECO:0000259" key="12">
    <source>
        <dbReference type="PROSITE" id="PS50841"/>
    </source>
</evidence>
<reference evidence="13" key="1">
    <citation type="submission" date="2018-10" db="EMBL/GenBank/DDBJ databases">
        <title>Transcriptome assembly of Aceria tosichella (Wheat curl mite) Type 2.</title>
        <authorList>
            <person name="Scully E.D."/>
            <person name="Geib S.M."/>
            <person name="Palmer N.A."/>
            <person name="Gupta A.K."/>
            <person name="Sarath G."/>
            <person name="Tatineni S."/>
        </authorList>
    </citation>
    <scope>NUCLEOTIDE SEQUENCE</scope>
    <source>
        <strain evidence="13">LincolnNE</strain>
    </source>
</reference>
<dbReference type="Gene3D" id="2.40.240.130">
    <property type="match status" value="1"/>
</dbReference>
<dbReference type="SUPFAM" id="SSF46785">
    <property type="entry name" value="Winged helix' DNA-binding domain"/>
    <property type="match status" value="1"/>
</dbReference>
<gene>
    <name evidence="13" type="primary">dvl3</name>
    <name evidence="13" type="ORF">g.19944</name>
</gene>
<evidence type="ECO:0000256" key="7">
    <source>
        <dbReference type="ARBA" id="ARBA00023136"/>
    </source>
</evidence>
<dbReference type="PROSITE" id="PS50106">
    <property type="entry name" value="PDZ"/>
    <property type="match status" value="1"/>
</dbReference>
<dbReference type="GO" id="GO:0060070">
    <property type="term" value="P:canonical Wnt signaling pathway"/>
    <property type="evidence" value="ECO:0007669"/>
    <property type="project" value="TreeGrafter"/>
</dbReference>
<evidence type="ECO:0000256" key="1">
    <source>
        <dbReference type="ARBA" id="ARBA00004370"/>
    </source>
</evidence>
<dbReference type="FunFam" id="1.10.10.10:FF:000400">
    <property type="entry name" value="DiSHevelled related"/>
    <property type="match status" value="1"/>
</dbReference>
<dbReference type="Pfam" id="PF00778">
    <property type="entry name" value="DIX"/>
    <property type="match status" value="1"/>
</dbReference>